<evidence type="ECO:0000313" key="1">
    <source>
        <dbReference type="EMBL" id="JAH43696.1"/>
    </source>
</evidence>
<reference evidence="1" key="2">
    <citation type="journal article" date="2015" name="Fish Shellfish Immunol.">
        <title>Early steps in the European eel (Anguilla anguilla)-Vibrio vulnificus interaction in the gills: Role of the RtxA13 toxin.</title>
        <authorList>
            <person name="Callol A."/>
            <person name="Pajuelo D."/>
            <person name="Ebbesson L."/>
            <person name="Teles M."/>
            <person name="MacKenzie S."/>
            <person name="Amaro C."/>
        </authorList>
    </citation>
    <scope>NUCLEOTIDE SEQUENCE</scope>
</reference>
<sequence length="41" mass="4824">MSCSCTIEYTLLPPNRAYCYLIFKLKICLKIWWPRSPGRAS</sequence>
<accession>A0A0E9SQV3</accession>
<dbReference type="EMBL" id="GBXM01064881">
    <property type="protein sequence ID" value="JAH43696.1"/>
    <property type="molecule type" value="Transcribed_RNA"/>
</dbReference>
<proteinExistence type="predicted"/>
<organism evidence="1">
    <name type="scientific">Anguilla anguilla</name>
    <name type="common">European freshwater eel</name>
    <name type="synonym">Muraena anguilla</name>
    <dbReference type="NCBI Taxonomy" id="7936"/>
    <lineage>
        <taxon>Eukaryota</taxon>
        <taxon>Metazoa</taxon>
        <taxon>Chordata</taxon>
        <taxon>Craniata</taxon>
        <taxon>Vertebrata</taxon>
        <taxon>Euteleostomi</taxon>
        <taxon>Actinopterygii</taxon>
        <taxon>Neopterygii</taxon>
        <taxon>Teleostei</taxon>
        <taxon>Anguilliformes</taxon>
        <taxon>Anguillidae</taxon>
        <taxon>Anguilla</taxon>
    </lineage>
</organism>
<reference evidence="1" key="1">
    <citation type="submission" date="2014-11" db="EMBL/GenBank/DDBJ databases">
        <authorList>
            <person name="Amaro Gonzalez C."/>
        </authorList>
    </citation>
    <scope>NUCLEOTIDE SEQUENCE</scope>
</reference>
<protein>
    <submittedName>
        <fullName evidence="1">Uncharacterized protein</fullName>
    </submittedName>
</protein>
<dbReference type="AlphaFoldDB" id="A0A0E9SQV3"/>
<name>A0A0E9SQV3_ANGAN</name>